<feature type="transmembrane region" description="Helical" evidence="2">
    <location>
        <begin position="149"/>
        <end position="173"/>
    </location>
</feature>
<dbReference type="Proteomes" id="UP000309128">
    <property type="component" value="Unassembled WGS sequence"/>
</dbReference>
<proteinExistence type="predicted"/>
<feature type="region of interest" description="Disordered" evidence="1">
    <location>
        <begin position="177"/>
        <end position="241"/>
    </location>
</feature>
<name>A0A5S4FXZ6_9ACTN</name>
<feature type="compositionally biased region" description="Pro residues" evidence="1">
    <location>
        <begin position="93"/>
        <end position="108"/>
    </location>
</feature>
<dbReference type="EMBL" id="VCKY01000005">
    <property type="protein sequence ID" value="TMR24981.1"/>
    <property type="molecule type" value="Genomic_DNA"/>
</dbReference>
<keyword evidence="2" id="KW-0812">Transmembrane</keyword>
<evidence type="ECO:0000313" key="4">
    <source>
        <dbReference type="Proteomes" id="UP000309128"/>
    </source>
</evidence>
<evidence type="ECO:0000313" key="3">
    <source>
        <dbReference type="EMBL" id="TMR24981.1"/>
    </source>
</evidence>
<keyword evidence="2" id="KW-1133">Transmembrane helix</keyword>
<organism evidence="3 4">
    <name type="scientific">Nonomuraea turkmeniaca</name>
    <dbReference type="NCBI Taxonomy" id="103838"/>
    <lineage>
        <taxon>Bacteria</taxon>
        <taxon>Bacillati</taxon>
        <taxon>Actinomycetota</taxon>
        <taxon>Actinomycetes</taxon>
        <taxon>Streptosporangiales</taxon>
        <taxon>Streptosporangiaceae</taxon>
        <taxon>Nonomuraea</taxon>
    </lineage>
</organism>
<accession>A0A5S4FXZ6</accession>
<feature type="compositionally biased region" description="Polar residues" evidence="1">
    <location>
        <begin position="186"/>
        <end position="198"/>
    </location>
</feature>
<reference evidence="3 4" key="1">
    <citation type="submission" date="2019-05" db="EMBL/GenBank/DDBJ databases">
        <title>Draft genome sequence of Nonomuraea turkmeniaca DSM 43926.</title>
        <authorList>
            <person name="Saricaoglu S."/>
            <person name="Isik K."/>
        </authorList>
    </citation>
    <scope>NUCLEOTIDE SEQUENCE [LARGE SCALE GENOMIC DNA]</scope>
    <source>
        <strain evidence="3 4">DSM 43926</strain>
    </source>
</reference>
<feature type="region of interest" description="Disordered" evidence="1">
    <location>
        <begin position="1"/>
        <end position="138"/>
    </location>
</feature>
<keyword evidence="2" id="KW-0472">Membrane</keyword>
<dbReference type="OrthoDB" id="4537560at2"/>
<sequence>MAYPPQQPHPEDPWGQQAQGAPQGHGRPGYGQPSSGQAPRPGYGPRGAGPDQGPGRPGHGPQSRQGGPPPGFGQQAGRHGSPGSRNPQGPQYPYDPPSPYDSPGPYDPPSSYGPQNPYGSQNQHGQGDPYGMSQYDYDYGLPPKRNNTLMIGLSAGLGVLLLIGGTVGAVSYFNSAGSKPAAAQPGATTSLPTTAPWQSESPSGEPSGEPTGAPSEEPTEPAVEPTDTPPTSSRAAPGSPIAHTEFDDWKFNLGGVKFDAKKVGGWTYDTCDPVDAQGVLAKNNCERAVQVAYSAYRGHLKAVQVMLSFPTDKAAKTAATRMAKLTSDPVNIRRDMALATFVYGQIRANVAKKYVIVTIVTADKTAKSKAEKFHLYKQADSVSYFLLRDLTVTS</sequence>
<gene>
    <name evidence="3" type="ORF">ETD86_02365</name>
</gene>
<feature type="compositionally biased region" description="Low complexity" evidence="1">
    <location>
        <begin position="59"/>
        <end position="78"/>
    </location>
</feature>
<comment type="caution">
    <text evidence="3">The sequence shown here is derived from an EMBL/GenBank/DDBJ whole genome shotgun (WGS) entry which is preliminary data.</text>
</comment>
<dbReference type="RefSeq" id="WP_138664406.1">
    <property type="nucleotide sequence ID" value="NZ_VCKY01000005.1"/>
</dbReference>
<feature type="compositionally biased region" description="Low complexity" evidence="1">
    <location>
        <begin position="199"/>
        <end position="222"/>
    </location>
</feature>
<evidence type="ECO:0000256" key="1">
    <source>
        <dbReference type="SAM" id="MobiDB-lite"/>
    </source>
</evidence>
<dbReference type="AlphaFoldDB" id="A0A5S4FXZ6"/>
<protein>
    <submittedName>
        <fullName evidence="3">Uncharacterized protein</fullName>
    </submittedName>
</protein>
<keyword evidence="4" id="KW-1185">Reference proteome</keyword>
<feature type="compositionally biased region" description="Low complexity" evidence="1">
    <location>
        <begin position="15"/>
        <end position="25"/>
    </location>
</feature>
<evidence type="ECO:0000256" key="2">
    <source>
        <dbReference type="SAM" id="Phobius"/>
    </source>
</evidence>
<feature type="compositionally biased region" description="Gly residues" evidence="1">
    <location>
        <begin position="44"/>
        <end position="58"/>
    </location>
</feature>